<dbReference type="PANTHER" id="PTHR36766">
    <property type="entry name" value="PLANT BROAD-SPECTRUM MILDEW RESISTANCE PROTEIN RPW8"/>
    <property type="match status" value="1"/>
</dbReference>
<sequence length="1268" mass="142296">MDLYLIESARLHEDFSQMWRARRYRWTIYGLGGLESTLERHGLRVPEASTRFGDDYITVQQEHFSVCRPYGKTDSRYQHLHSLIGDVQRQLELEMKPPLVVPDVTVGVDGLLTEILGKHIRDHKFVGFFGMGGVGKTTLAKLIFNRIFARFEFSCFVQEIKQIPGTRDELKEKLWEKMFRHGVPVRSASGASGAGGWHQVTGRSLLVVFDDVQDLDHVDLLKEIAHNPNEESRFILTSRDMNRLRDCGPDIHICPLDRLEDEDANKLFISYAFPGQQEPPKSLRLVVKQVVDGCEGLPLTLEVLGNYLRGKETEHWEEIPRALRECDKVADLDQKVWAKLQLSYDRLPENEVKNIFLDIASFFIFREFPFAFSVDDAISAWSSIYGSGRNRLQTLEDRALVNISTDSKDSEGYDRSYFYMHEHLRKMGQRIAKFEGRSFDLSRVRTLSTSDSDSGAKVHNQYPYDDQVIFQGDQELGRIVAHRVRISRNSMRVCGQTCAFCIMREVWPKLTAIRYMELQVDISGCCQECRNRGCPLPNTLVLFHLNLLNDGDVVISGEVGTNFQDDESGTATGTLMLAGCTSLVKLYLDTCKNIDLGGLNELRHLSSSVIRECRAVRNWPTSLRELTNLKRLELGSIDEPFELPITFGNLTNLEHLFIGLCKVTTVPSSLQNLTNLRILEVHEVIGTEAIPNVLKFLRHLQILKLECCGIVNLRDGLRELTALRELSLKSEGIVELPDTLGNLTNLERLKLRSLITCLPASFANLTRLKELMLEGRFGKVEGSMGKFRVGLGNEILFRGVHYLQGFMTKQKSLNLDCQHGTSAVIVRNMVSLESLQLNVRGPEAVLDIIGHLQKLRFFKLTCGAMENNLVKSLERLSSLEELDLQCRTVERLPDVFGCFATLKTLRIECPSLQALPDTFGNFIQLSTVHISARGLLTLPDSFAQLSQLREFQLIGCNSLTTSHPGNEDMQHLPETIWQMPHLESLLLCDLPNLKALPEALGNLHSLQELKLYSSAIGSLPESLGRLSGLTHLKIKGCGNLKALPEALGNLHSLQRLKLHSCAIESLPESLGRLSALTHLEIRGCGNLKTLPDTIGGLSSLGSLVLHSMTILPEALGNLHSLQELELWGCTIESLLQNLDQFSGLTHLQIEKCYKLKTLPDTIGCLSSLTHLSLACTSTLRSLPESLGRLSCLTNLNLRDCINLKTLPETVGDLSSLGYLDISGSGLHSLPNTFWGLSNLRFLSIKRCENLKLPLDRIIQKLLPRAALL</sequence>
<reference evidence="5 6" key="1">
    <citation type="submission" date="2024-09" db="EMBL/GenBank/DDBJ databases">
        <title>Chromosome-scale assembly of Riccia sorocarpa.</title>
        <authorList>
            <person name="Paukszto L."/>
        </authorList>
    </citation>
    <scope>NUCLEOTIDE SEQUENCE [LARGE SCALE GENOMIC DNA]</scope>
    <source>
        <strain evidence="5">LP-2024</strain>
        <tissue evidence="5">Aerial parts of the thallus</tissue>
    </source>
</reference>
<dbReference type="Proteomes" id="UP001633002">
    <property type="component" value="Unassembled WGS sequence"/>
</dbReference>
<dbReference type="SMART" id="SM00369">
    <property type="entry name" value="LRR_TYP"/>
    <property type="match status" value="8"/>
</dbReference>
<keyword evidence="6" id="KW-1185">Reference proteome</keyword>
<evidence type="ECO:0000259" key="4">
    <source>
        <dbReference type="Pfam" id="PF23598"/>
    </source>
</evidence>
<dbReference type="AlphaFoldDB" id="A0ABD3HF59"/>
<comment type="caution">
    <text evidence="5">The sequence shown here is derived from an EMBL/GenBank/DDBJ whole genome shotgun (WGS) entry which is preliminary data.</text>
</comment>
<evidence type="ECO:0000259" key="3">
    <source>
        <dbReference type="Pfam" id="PF00931"/>
    </source>
</evidence>
<proteinExistence type="predicted"/>
<dbReference type="SUPFAM" id="SSF52058">
    <property type="entry name" value="L domain-like"/>
    <property type="match status" value="2"/>
</dbReference>
<keyword evidence="2" id="KW-0677">Repeat</keyword>
<accession>A0ABD3HF59</accession>
<dbReference type="Pfam" id="PF23598">
    <property type="entry name" value="LRR_14"/>
    <property type="match status" value="1"/>
</dbReference>
<dbReference type="InterPro" id="IPR032675">
    <property type="entry name" value="LRR_dom_sf"/>
</dbReference>
<protein>
    <recommendedName>
        <fullName evidence="7">NB-ARC domain-containing protein</fullName>
    </recommendedName>
</protein>
<organism evidence="5 6">
    <name type="scientific">Riccia sorocarpa</name>
    <dbReference type="NCBI Taxonomy" id="122646"/>
    <lineage>
        <taxon>Eukaryota</taxon>
        <taxon>Viridiplantae</taxon>
        <taxon>Streptophyta</taxon>
        <taxon>Embryophyta</taxon>
        <taxon>Marchantiophyta</taxon>
        <taxon>Marchantiopsida</taxon>
        <taxon>Marchantiidae</taxon>
        <taxon>Marchantiales</taxon>
        <taxon>Ricciaceae</taxon>
        <taxon>Riccia</taxon>
    </lineage>
</organism>
<evidence type="ECO:0000256" key="1">
    <source>
        <dbReference type="ARBA" id="ARBA00022614"/>
    </source>
</evidence>
<dbReference type="InterPro" id="IPR027417">
    <property type="entry name" value="P-loop_NTPase"/>
</dbReference>
<feature type="domain" description="NB-ARC" evidence="3">
    <location>
        <begin position="121"/>
        <end position="276"/>
    </location>
</feature>
<dbReference type="PRINTS" id="PR00364">
    <property type="entry name" value="DISEASERSIST"/>
</dbReference>
<dbReference type="PANTHER" id="PTHR36766:SF30">
    <property type="entry name" value="TIR-NBS TYPE DISEASE RESISTANCE PROTEIN-RELATED"/>
    <property type="match status" value="1"/>
</dbReference>
<evidence type="ECO:0000313" key="5">
    <source>
        <dbReference type="EMBL" id="KAL3689099.1"/>
    </source>
</evidence>
<gene>
    <name evidence="5" type="ORF">R1sor_015408</name>
</gene>
<dbReference type="GO" id="GO:0006952">
    <property type="term" value="P:defense response"/>
    <property type="evidence" value="ECO:0007669"/>
    <property type="project" value="UniProtKB-KW"/>
</dbReference>
<feature type="domain" description="Disease resistance R13L4/SHOC-2-like LRR" evidence="4">
    <location>
        <begin position="1047"/>
        <end position="1150"/>
    </location>
</feature>
<dbReference type="Gene3D" id="1.10.8.430">
    <property type="entry name" value="Helical domain of apoptotic protease-activating factors"/>
    <property type="match status" value="1"/>
</dbReference>
<dbReference type="InterPro" id="IPR003591">
    <property type="entry name" value="Leu-rich_rpt_typical-subtyp"/>
</dbReference>
<dbReference type="Gene3D" id="3.40.50.300">
    <property type="entry name" value="P-loop containing nucleotide triphosphate hydrolases"/>
    <property type="match status" value="1"/>
</dbReference>
<evidence type="ECO:0000256" key="2">
    <source>
        <dbReference type="ARBA" id="ARBA00022737"/>
    </source>
</evidence>
<dbReference type="Pfam" id="PF00931">
    <property type="entry name" value="NB-ARC"/>
    <property type="match status" value="1"/>
</dbReference>
<dbReference type="InterPro" id="IPR055414">
    <property type="entry name" value="LRR_R13L4/SHOC2-like"/>
</dbReference>
<evidence type="ECO:0008006" key="7">
    <source>
        <dbReference type="Google" id="ProtNLM"/>
    </source>
</evidence>
<name>A0ABD3HF59_9MARC</name>
<keyword evidence="1" id="KW-0433">Leucine-rich repeat</keyword>
<dbReference type="InterPro" id="IPR042197">
    <property type="entry name" value="Apaf_helical"/>
</dbReference>
<dbReference type="InterPro" id="IPR002182">
    <property type="entry name" value="NB-ARC"/>
</dbReference>
<dbReference type="EMBL" id="JBJQOH010000004">
    <property type="protein sequence ID" value="KAL3689099.1"/>
    <property type="molecule type" value="Genomic_DNA"/>
</dbReference>
<dbReference type="Gene3D" id="3.80.10.10">
    <property type="entry name" value="Ribonuclease Inhibitor"/>
    <property type="match status" value="3"/>
</dbReference>
<dbReference type="SUPFAM" id="SSF52540">
    <property type="entry name" value="P-loop containing nucleoside triphosphate hydrolases"/>
    <property type="match status" value="1"/>
</dbReference>
<evidence type="ECO:0000313" key="6">
    <source>
        <dbReference type="Proteomes" id="UP001633002"/>
    </source>
</evidence>